<evidence type="ECO:0000259" key="4">
    <source>
        <dbReference type="PROSITE" id="PS50822"/>
    </source>
</evidence>
<dbReference type="GO" id="GO:0003723">
    <property type="term" value="F:RNA binding"/>
    <property type="evidence" value="ECO:0007669"/>
    <property type="project" value="InterPro"/>
</dbReference>
<dbReference type="AlphaFoldDB" id="A0A8H5FA28"/>
<dbReference type="Proteomes" id="UP000541558">
    <property type="component" value="Unassembled WGS sequence"/>
</dbReference>
<comment type="similarity">
    <text evidence="1">Belongs to the argonaute family.</text>
</comment>
<accession>A0A8H5FA28</accession>
<evidence type="ECO:0000313" key="5">
    <source>
        <dbReference type="EMBL" id="KAF5329067.1"/>
    </source>
</evidence>
<evidence type="ECO:0000259" key="3">
    <source>
        <dbReference type="PROSITE" id="PS50821"/>
    </source>
</evidence>
<evidence type="ECO:0000256" key="2">
    <source>
        <dbReference type="SAM" id="MobiDB-lite"/>
    </source>
</evidence>
<dbReference type="EMBL" id="JAACJK010000123">
    <property type="protein sequence ID" value="KAF5329067.1"/>
    <property type="molecule type" value="Genomic_DNA"/>
</dbReference>
<dbReference type="InterPro" id="IPR003165">
    <property type="entry name" value="Piwi"/>
</dbReference>
<dbReference type="InterPro" id="IPR014811">
    <property type="entry name" value="ArgoL1"/>
</dbReference>
<evidence type="ECO:0008006" key="7">
    <source>
        <dbReference type="Google" id="ProtNLM"/>
    </source>
</evidence>
<dbReference type="InterPro" id="IPR032472">
    <property type="entry name" value="ArgoL2"/>
</dbReference>
<dbReference type="Pfam" id="PF08699">
    <property type="entry name" value="ArgoL1"/>
    <property type="match status" value="1"/>
</dbReference>
<dbReference type="SMART" id="SM00950">
    <property type="entry name" value="Piwi"/>
    <property type="match status" value="1"/>
</dbReference>
<feature type="domain" description="PAZ" evidence="3">
    <location>
        <begin position="290"/>
        <end position="389"/>
    </location>
</feature>
<dbReference type="InterPro" id="IPR036397">
    <property type="entry name" value="RNaseH_sf"/>
</dbReference>
<feature type="compositionally biased region" description="Gly residues" evidence="2">
    <location>
        <begin position="24"/>
        <end position="45"/>
    </location>
</feature>
<dbReference type="Gene3D" id="3.40.50.2300">
    <property type="match status" value="1"/>
</dbReference>
<dbReference type="CDD" id="cd02846">
    <property type="entry name" value="PAZ_argonaute_like"/>
    <property type="match status" value="1"/>
</dbReference>
<organism evidence="5 6">
    <name type="scientific">Ephemerocybe angulata</name>
    <dbReference type="NCBI Taxonomy" id="980116"/>
    <lineage>
        <taxon>Eukaryota</taxon>
        <taxon>Fungi</taxon>
        <taxon>Dikarya</taxon>
        <taxon>Basidiomycota</taxon>
        <taxon>Agaricomycotina</taxon>
        <taxon>Agaricomycetes</taxon>
        <taxon>Agaricomycetidae</taxon>
        <taxon>Agaricales</taxon>
        <taxon>Agaricineae</taxon>
        <taxon>Psathyrellaceae</taxon>
        <taxon>Ephemerocybe</taxon>
    </lineage>
</organism>
<proteinExistence type="inferred from homology"/>
<dbReference type="Gene3D" id="2.170.260.10">
    <property type="entry name" value="paz domain"/>
    <property type="match status" value="1"/>
</dbReference>
<protein>
    <recommendedName>
        <fullName evidence="7">Piwi-domain-containing protein</fullName>
    </recommendedName>
</protein>
<dbReference type="PANTHER" id="PTHR22891">
    <property type="entry name" value="EUKARYOTIC TRANSLATION INITIATION FACTOR 2C"/>
    <property type="match status" value="1"/>
</dbReference>
<dbReference type="SMART" id="SM00949">
    <property type="entry name" value="PAZ"/>
    <property type="match status" value="1"/>
</dbReference>
<dbReference type="InterPro" id="IPR036085">
    <property type="entry name" value="PAZ_dom_sf"/>
</dbReference>
<dbReference type="InterPro" id="IPR032473">
    <property type="entry name" value="Argonaute_Mid_dom"/>
</dbReference>
<dbReference type="Pfam" id="PF16486">
    <property type="entry name" value="ArgoN"/>
    <property type="match status" value="1"/>
</dbReference>
<dbReference type="SUPFAM" id="SSF101690">
    <property type="entry name" value="PAZ domain"/>
    <property type="match status" value="1"/>
</dbReference>
<dbReference type="Pfam" id="PF16487">
    <property type="entry name" value="ArgoMid"/>
    <property type="match status" value="1"/>
</dbReference>
<evidence type="ECO:0000256" key="1">
    <source>
        <dbReference type="RuleBase" id="RU361178"/>
    </source>
</evidence>
<reference evidence="5 6" key="1">
    <citation type="journal article" date="2020" name="ISME J.">
        <title>Uncovering the hidden diversity of litter-decomposition mechanisms in mushroom-forming fungi.</title>
        <authorList>
            <person name="Floudas D."/>
            <person name="Bentzer J."/>
            <person name="Ahren D."/>
            <person name="Johansson T."/>
            <person name="Persson P."/>
            <person name="Tunlid A."/>
        </authorList>
    </citation>
    <scope>NUCLEOTIDE SEQUENCE [LARGE SCALE GENOMIC DNA]</scope>
    <source>
        <strain evidence="5 6">CBS 175.51</strain>
    </source>
</reference>
<dbReference type="Pfam" id="PF02170">
    <property type="entry name" value="PAZ"/>
    <property type="match status" value="1"/>
</dbReference>
<dbReference type="PROSITE" id="PS50821">
    <property type="entry name" value="PAZ"/>
    <property type="match status" value="1"/>
</dbReference>
<feature type="domain" description="Piwi" evidence="4">
    <location>
        <begin position="574"/>
        <end position="845"/>
    </location>
</feature>
<dbReference type="InterPro" id="IPR012337">
    <property type="entry name" value="RNaseH-like_sf"/>
</dbReference>
<feature type="region of interest" description="Disordered" evidence="2">
    <location>
        <begin position="1"/>
        <end position="64"/>
    </location>
</feature>
<dbReference type="OrthoDB" id="10252740at2759"/>
<dbReference type="InterPro" id="IPR032474">
    <property type="entry name" value="Argonaute_N"/>
</dbReference>
<gene>
    <name evidence="5" type="ORF">D9611_013841</name>
</gene>
<name>A0A8H5FA28_9AGAR</name>
<dbReference type="SUPFAM" id="SSF53098">
    <property type="entry name" value="Ribonuclease H-like"/>
    <property type="match status" value="1"/>
</dbReference>
<dbReference type="Pfam" id="PF16488">
    <property type="entry name" value="ArgoL2"/>
    <property type="match status" value="1"/>
</dbReference>
<dbReference type="SMART" id="SM01163">
    <property type="entry name" value="DUF1785"/>
    <property type="match status" value="1"/>
</dbReference>
<sequence length="897" mass="98378">MPPRAAVSQVSRPPRGGGDRGGRGGRGAGRGGPGGARGGAGGRGRGTPAPRGGMQAGDRDNRPSIAGHVQAVGLKRPGFGTNGRVIKVRMNSFPVTVPNDFLHQYDVVSTPDDMSKRLRLRLMDKLQEDKPAVFTSPVLYDGQAIMFSKQKLPTQEHDICIDPPRPNGKPPKVYKLKITAVDARVNLDCLHEFVAGRLTHDAAVQMSEMALNIAIRMLPRKKYPSNARSFFIEDGKRALGAGLEVRRGYFQSLRPAIGRLLLNLDISAAVFYKPGPLIGACLEFLGVPGGRVELLSPARGLRDSDLKRLATFVRGMVVTTRHTGKSRTHRVTGIAQPPAAIQFNHDKFGPINVVQYFKKQYNITLQYPGIVCVKAGKDSIPIELCEIQPGQFSHNDLTPDQTKVMVEFSTMNPHNRFQTIFQGLQMLDYGQSEYVRQCGITVEPLFVEVDARILPEPNLKVAPNPNPRKAEIIPDNGKWNMLNSKYYKGARISGFLVIIFEKEGRFGEQIAKDMIKGFVNAAKDFGVTIDDPVPKVKWVINRSNIEKSLVEAGHAYKAEKGGKSPQLILAVLPPNSKDLYNEIKRRANHQYWANIMLKVNVKMDGTNFVPNLSIIDVAKPTIIMGADAIHPAPGTVGKPSFTALVSSVDTNLSKYVASNGIQEGKKEMIEDMHGMCTNALEKWQQHQRLVENKRKPPLRLIYFRDGVSEGEFPQVLAKELPKIKAACKDKNCDPKITIIIAVKRHHHRGMPVDPRDGDSKSGNIPAGATIDTGIMHPVEHDYLQYTHGGLLGTSRPARYTVLYDENVPNLSPDAIQALTYGLAHSFARATRSVSIPAPVYYAHLVCAKRAVHFDPAKNIGGSDTASQVSGAGAPGLQAYKDAWSGIHSAQSGVMYWM</sequence>
<comment type="caution">
    <text evidence="5">The sequence shown here is derived from an EMBL/GenBank/DDBJ whole genome shotgun (WGS) entry which is preliminary data.</text>
</comment>
<dbReference type="InterPro" id="IPR003100">
    <property type="entry name" value="PAZ_dom"/>
</dbReference>
<dbReference type="Pfam" id="PF02171">
    <property type="entry name" value="Piwi"/>
    <property type="match status" value="1"/>
</dbReference>
<evidence type="ECO:0000313" key="6">
    <source>
        <dbReference type="Proteomes" id="UP000541558"/>
    </source>
</evidence>
<dbReference type="PROSITE" id="PS50822">
    <property type="entry name" value="PIWI"/>
    <property type="match status" value="1"/>
</dbReference>
<keyword evidence="6" id="KW-1185">Reference proteome</keyword>
<dbReference type="Gene3D" id="3.30.420.10">
    <property type="entry name" value="Ribonuclease H-like superfamily/Ribonuclease H"/>
    <property type="match status" value="1"/>
</dbReference>